<evidence type="ECO:0000256" key="1">
    <source>
        <dbReference type="SAM" id="SignalP"/>
    </source>
</evidence>
<dbReference type="Proteomes" id="UP000499080">
    <property type="component" value="Unassembled WGS sequence"/>
</dbReference>
<gene>
    <name evidence="2" type="ORF">AVEN_55435_1</name>
</gene>
<dbReference type="EMBL" id="BGPR01094592">
    <property type="protein sequence ID" value="GBM35338.1"/>
    <property type="molecule type" value="Genomic_DNA"/>
</dbReference>
<name>A0A4Y2F472_ARAVE</name>
<evidence type="ECO:0000313" key="3">
    <source>
        <dbReference type="Proteomes" id="UP000499080"/>
    </source>
</evidence>
<feature type="chain" id="PRO_5021197545" description="Secreted protein" evidence="1">
    <location>
        <begin position="22"/>
        <end position="96"/>
    </location>
</feature>
<reference evidence="2 3" key="1">
    <citation type="journal article" date="2019" name="Sci. Rep.">
        <title>Orb-weaving spider Araneus ventricosus genome elucidates the spidroin gene catalogue.</title>
        <authorList>
            <person name="Kono N."/>
            <person name="Nakamura H."/>
            <person name="Ohtoshi R."/>
            <person name="Moran D.A.P."/>
            <person name="Shinohara A."/>
            <person name="Yoshida Y."/>
            <person name="Fujiwara M."/>
            <person name="Mori M."/>
            <person name="Tomita M."/>
            <person name="Arakawa K."/>
        </authorList>
    </citation>
    <scope>NUCLEOTIDE SEQUENCE [LARGE SCALE GENOMIC DNA]</scope>
</reference>
<dbReference type="AlphaFoldDB" id="A0A4Y2F472"/>
<keyword evidence="1" id="KW-0732">Signal</keyword>
<keyword evidence="3" id="KW-1185">Reference proteome</keyword>
<organism evidence="2 3">
    <name type="scientific">Araneus ventricosus</name>
    <name type="common">Orbweaver spider</name>
    <name type="synonym">Epeira ventricosa</name>
    <dbReference type="NCBI Taxonomy" id="182803"/>
    <lineage>
        <taxon>Eukaryota</taxon>
        <taxon>Metazoa</taxon>
        <taxon>Ecdysozoa</taxon>
        <taxon>Arthropoda</taxon>
        <taxon>Chelicerata</taxon>
        <taxon>Arachnida</taxon>
        <taxon>Araneae</taxon>
        <taxon>Araneomorphae</taxon>
        <taxon>Entelegynae</taxon>
        <taxon>Araneoidea</taxon>
        <taxon>Araneidae</taxon>
        <taxon>Araneus</taxon>
    </lineage>
</organism>
<feature type="signal peptide" evidence="1">
    <location>
        <begin position="1"/>
        <end position="21"/>
    </location>
</feature>
<accession>A0A4Y2F472</accession>
<sequence>MCTHVFLLPLFFASIKQIVTISPIPSTGWNRRRSLTILKPAPASKVNSLFTTRNRLDSVVSSPLAARAVQSMLIPSSSPGWCAPYSPWLLVCSDAL</sequence>
<comment type="caution">
    <text evidence="2">The sequence shown here is derived from an EMBL/GenBank/DDBJ whole genome shotgun (WGS) entry which is preliminary data.</text>
</comment>
<evidence type="ECO:0000313" key="2">
    <source>
        <dbReference type="EMBL" id="GBM35338.1"/>
    </source>
</evidence>
<evidence type="ECO:0008006" key="4">
    <source>
        <dbReference type="Google" id="ProtNLM"/>
    </source>
</evidence>
<protein>
    <recommendedName>
        <fullName evidence="4">Secreted protein</fullName>
    </recommendedName>
</protein>
<proteinExistence type="predicted"/>